<accession>A0AAV8TPE1</accession>
<protein>
    <recommendedName>
        <fullName evidence="7">CCHC-type domain-containing protein</fullName>
    </recommendedName>
</protein>
<comment type="caution">
    <text evidence="5">The sequence shown here is derived from an EMBL/GenBank/DDBJ whole genome shotgun (WGS) entry which is preliminary data.</text>
</comment>
<feature type="domain" description="DUF4283" evidence="3">
    <location>
        <begin position="38"/>
        <end position="115"/>
    </location>
</feature>
<evidence type="ECO:0008006" key="7">
    <source>
        <dbReference type="Google" id="ProtNLM"/>
    </source>
</evidence>
<dbReference type="AlphaFoldDB" id="A0AAV8TPE1"/>
<dbReference type="InterPro" id="IPR025836">
    <property type="entry name" value="Zn_knuckle_CX2CX4HX4C"/>
</dbReference>
<evidence type="ECO:0000256" key="1">
    <source>
        <dbReference type="SAM" id="MobiDB-lite"/>
    </source>
</evidence>
<sequence length="688" mass="77723">MEVDQVSVDMASLTIEDAEEEEFVVIEDGEGEDYGYNSLCLVGRFINNRPVNFAAMKHTLASLMQPGMGMSVREVSGGLYVFPFYHKVDMNRVMDMNPWSFNNQAILLEKMEGMENPCDVPLNHVYLWVKVFGLRSGFRSEHVAKNVGDALGEFMEADPDNFVHKWREYWRVRVKVDINKPIKDSIKLKKEKMKQSIEVSFVYERIPTFCFICGIIGHSYKFCPLLIHANGAPLSRKFSPHLRDSNRRNQQYIGNQWLRDEPSIEGRRTGGEGSRTAAERKGQSGNDGAAKGNPVFQGVNPLFGKSDPTKSGADIGENGGILNKEGLREDGENKSTTADGSNGPDFVTINDPKCRRTGLGETEHKADQHFKRVTTCFDPAKNVFMVSDLISNGRWTEDVIRATFNDRDQKQILSIPLSRGAVDSLFWLLEKKGVYSVKSAYRKLLEHTELPRDRVNKMWSKLWNLQLPPNVKNFMWRAGNNITPTRDALSQRRVPVPAGCPLCNGVEETILHLMVDCPFAKHVWQISNFGWYRLIVSSFCNWMIEFLSLFNSKDVCLAMCVCNAIWDARNSVIWANKFPNPTNVWFVANRTLDAWKNAQTTKQPQGSGKVLQKWVKPEAGWIKINTDVATDVGDSGTGIAMVFRDDRGSFLVAKNSIITGTFSPKTAEAIVVKEVLSWLMDKSWTKLS</sequence>
<feature type="region of interest" description="Disordered" evidence="1">
    <location>
        <begin position="307"/>
        <end position="354"/>
    </location>
</feature>
<dbReference type="InterPro" id="IPR026960">
    <property type="entry name" value="RVT-Znf"/>
</dbReference>
<dbReference type="Pfam" id="PF14392">
    <property type="entry name" value="zf-CCHC_4"/>
    <property type="match status" value="1"/>
</dbReference>
<dbReference type="PANTHER" id="PTHR31286:SF153">
    <property type="entry name" value="DUF4283 DOMAIN PROTEIN"/>
    <property type="match status" value="1"/>
</dbReference>
<proteinExistence type="predicted"/>
<dbReference type="Proteomes" id="UP001159364">
    <property type="component" value="Linkage Group LG04"/>
</dbReference>
<evidence type="ECO:0000259" key="3">
    <source>
        <dbReference type="Pfam" id="PF14111"/>
    </source>
</evidence>
<dbReference type="Pfam" id="PF13966">
    <property type="entry name" value="zf-RVT"/>
    <property type="match status" value="1"/>
</dbReference>
<feature type="compositionally biased region" description="Basic and acidic residues" evidence="1">
    <location>
        <begin position="258"/>
        <end position="270"/>
    </location>
</feature>
<keyword evidence="6" id="KW-1185">Reference proteome</keyword>
<reference evidence="5 6" key="1">
    <citation type="submission" date="2021-09" db="EMBL/GenBank/DDBJ databases">
        <title>Genomic insights and catalytic innovation underlie evolution of tropane alkaloids biosynthesis.</title>
        <authorList>
            <person name="Wang Y.-J."/>
            <person name="Tian T."/>
            <person name="Huang J.-P."/>
            <person name="Huang S.-X."/>
        </authorList>
    </citation>
    <scope>NUCLEOTIDE SEQUENCE [LARGE SCALE GENOMIC DNA]</scope>
    <source>
        <strain evidence="5">KIB-2018</strain>
        <tissue evidence="5">Leaf</tissue>
    </source>
</reference>
<gene>
    <name evidence="5" type="ORF">K2173_023710</name>
</gene>
<evidence type="ECO:0000313" key="5">
    <source>
        <dbReference type="EMBL" id="KAJ8768806.1"/>
    </source>
</evidence>
<evidence type="ECO:0000259" key="4">
    <source>
        <dbReference type="Pfam" id="PF14392"/>
    </source>
</evidence>
<feature type="region of interest" description="Disordered" evidence="1">
    <location>
        <begin position="242"/>
        <end position="294"/>
    </location>
</feature>
<feature type="domain" description="Zinc knuckle CX2CX4HX4C" evidence="4">
    <location>
        <begin position="176"/>
        <end position="224"/>
    </location>
</feature>
<feature type="domain" description="Reverse transcriptase zinc-binding" evidence="2">
    <location>
        <begin position="435"/>
        <end position="524"/>
    </location>
</feature>
<dbReference type="EMBL" id="JAIWQS010000004">
    <property type="protein sequence ID" value="KAJ8768806.1"/>
    <property type="molecule type" value="Genomic_DNA"/>
</dbReference>
<dbReference type="PANTHER" id="PTHR31286">
    <property type="entry name" value="GLYCINE-RICH CELL WALL STRUCTURAL PROTEIN 1.8-LIKE"/>
    <property type="match status" value="1"/>
</dbReference>
<organism evidence="5 6">
    <name type="scientific">Erythroxylum novogranatense</name>
    <dbReference type="NCBI Taxonomy" id="1862640"/>
    <lineage>
        <taxon>Eukaryota</taxon>
        <taxon>Viridiplantae</taxon>
        <taxon>Streptophyta</taxon>
        <taxon>Embryophyta</taxon>
        <taxon>Tracheophyta</taxon>
        <taxon>Spermatophyta</taxon>
        <taxon>Magnoliopsida</taxon>
        <taxon>eudicotyledons</taxon>
        <taxon>Gunneridae</taxon>
        <taxon>Pentapetalae</taxon>
        <taxon>rosids</taxon>
        <taxon>fabids</taxon>
        <taxon>Malpighiales</taxon>
        <taxon>Erythroxylaceae</taxon>
        <taxon>Erythroxylum</taxon>
    </lineage>
</organism>
<dbReference type="Pfam" id="PF14111">
    <property type="entry name" value="DUF4283"/>
    <property type="match status" value="1"/>
</dbReference>
<evidence type="ECO:0000259" key="2">
    <source>
        <dbReference type="Pfam" id="PF13966"/>
    </source>
</evidence>
<dbReference type="InterPro" id="IPR040256">
    <property type="entry name" value="At4g02000-like"/>
</dbReference>
<name>A0AAV8TPE1_9ROSI</name>
<dbReference type="InterPro" id="IPR025558">
    <property type="entry name" value="DUF4283"/>
</dbReference>
<evidence type="ECO:0000313" key="6">
    <source>
        <dbReference type="Proteomes" id="UP001159364"/>
    </source>
</evidence>